<dbReference type="GO" id="GO:0019028">
    <property type="term" value="C:viral capsid"/>
    <property type="evidence" value="ECO:0007669"/>
    <property type="project" value="InterPro"/>
</dbReference>
<dbReference type="Pfam" id="PF01440">
    <property type="entry name" value="Gemini_AL2"/>
    <property type="match status" value="1"/>
</dbReference>
<keyword evidence="7 11" id="KW-0863">Zinc-finger</keyword>
<evidence type="ECO:0000313" key="13">
    <source>
        <dbReference type="EMBL" id="AUT11873.1"/>
    </source>
</evidence>
<dbReference type="GO" id="GO:0005198">
    <property type="term" value="F:structural molecule activity"/>
    <property type="evidence" value="ECO:0007669"/>
    <property type="project" value="InterPro"/>
</dbReference>
<dbReference type="KEGG" id="vg:35997095"/>
<protein>
    <recommendedName>
        <fullName evidence="11">Transcriptional activator protein</fullName>
        <shortName evidence="11">TrAP</shortName>
    </recommendedName>
</protein>
<comment type="subcellular location">
    <subcellularLocation>
        <location evidence="1 11">Host cytoplasm</location>
    </subcellularLocation>
    <subcellularLocation>
        <location evidence="11">Host nucleus</location>
    </subcellularLocation>
</comment>
<accession>A0A2I8B2K6</accession>
<sequence length="135" mass="15375">MQSSSSYPNHCTQDVKIAHKAAKKKKIIRRKRIDLDCGCTIYVHIDCHNHGFTHRGTHHCTSRKEWRFYLDGTKRPLFQDNPTRHQTSPVGHGYHTPPNQVQPQPEESVGDAQVLPQFSHLDPPTASDIAFLEGL</sequence>
<dbReference type="InterPro" id="IPR000942">
    <property type="entry name" value="Gemini_AL2"/>
</dbReference>
<proteinExistence type="inferred from homology"/>
<keyword evidence="11" id="KW-0010">Activator</keyword>
<dbReference type="RefSeq" id="YP_009465997.1">
    <property type="nucleotide sequence ID" value="NC_037068.1"/>
</dbReference>
<evidence type="ECO:0000256" key="11">
    <source>
        <dbReference type="RuleBase" id="RU363028"/>
    </source>
</evidence>
<dbReference type="GO" id="GO:0003677">
    <property type="term" value="F:DNA binding"/>
    <property type="evidence" value="ECO:0007669"/>
    <property type="project" value="UniProtKB-KW"/>
</dbReference>
<organism evidence="13">
    <name type="scientific">Polygala garcinii associated virus</name>
    <dbReference type="NCBI Taxonomy" id="2093274"/>
    <lineage>
        <taxon>Viruses</taxon>
        <taxon>Monodnaviria</taxon>
        <taxon>Shotokuvirae</taxon>
        <taxon>Cressdnaviricota</taxon>
        <taxon>Repensiviricetes</taxon>
        <taxon>Geplafuvirales</taxon>
        <taxon>Geminiviridae</taxon>
        <taxon>Begomovirus</taxon>
        <taxon>Begomovirus polygalae</taxon>
    </lineage>
</organism>
<evidence type="ECO:0000256" key="3">
    <source>
        <dbReference type="ARBA" id="ARBA00022463"/>
    </source>
</evidence>
<evidence type="ECO:0000256" key="2">
    <source>
        <dbReference type="ARBA" id="ARBA00007672"/>
    </source>
</evidence>
<keyword evidence="11" id="KW-1048">Host nucleus</keyword>
<evidence type="ECO:0000256" key="9">
    <source>
        <dbReference type="ARBA" id="ARBA00023200"/>
    </source>
</evidence>
<evidence type="ECO:0000256" key="8">
    <source>
        <dbReference type="ARBA" id="ARBA00022833"/>
    </source>
</evidence>
<dbReference type="EMBL" id="MG001959">
    <property type="protein sequence ID" value="AUT11873.1"/>
    <property type="molecule type" value="Genomic_DNA"/>
</dbReference>
<keyword evidence="14" id="KW-1185">Reference proteome</keyword>
<evidence type="ECO:0000256" key="7">
    <source>
        <dbReference type="ARBA" id="ARBA00022771"/>
    </source>
</evidence>
<dbReference type="GO" id="GO:0008270">
    <property type="term" value="F:zinc ion binding"/>
    <property type="evidence" value="ECO:0007669"/>
    <property type="project" value="UniProtKB-KW"/>
</dbReference>
<evidence type="ECO:0000256" key="5">
    <source>
        <dbReference type="ARBA" id="ARBA00022632"/>
    </source>
</evidence>
<dbReference type="Proteomes" id="UP000240547">
    <property type="component" value="Segment"/>
</dbReference>
<comment type="subunit">
    <text evidence="11">Monomer. Homodimer. Homooligomer. Self-interaction correlates with nuclear localization and efficient activation of transcription.</text>
</comment>
<evidence type="ECO:0000313" key="14">
    <source>
        <dbReference type="Proteomes" id="UP000240547"/>
    </source>
</evidence>
<evidence type="ECO:0000256" key="6">
    <source>
        <dbReference type="ARBA" id="ARBA00022723"/>
    </source>
</evidence>
<keyword evidence="6 11" id="KW-0479">Metal-binding</keyword>
<dbReference type="PRINTS" id="PR00230">
    <property type="entry name" value="GEMCOATAL2"/>
</dbReference>
<evidence type="ECO:0000256" key="10">
    <source>
        <dbReference type="ARBA" id="ARBA00023280"/>
    </source>
</evidence>
<keyword evidence="5" id="KW-1090">Inhibition of host innate immune response by virus</keyword>
<keyword evidence="4 11" id="KW-0945">Host-virus interaction</keyword>
<keyword evidence="3 11" id="KW-0941">Suppressor of RNA silencing</keyword>
<feature type="compositionally biased region" description="Polar residues" evidence="12">
    <location>
        <begin position="80"/>
        <end position="89"/>
    </location>
</feature>
<dbReference type="GO" id="GO:0030430">
    <property type="term" value="C:host cell cytoplasm"/>
    <property type="evidence" value="ECO:0007669"/>
    <property type="project" value="UniProtKB-SubCell"/>
</dbReference>
<comment type="function">
    <text evidence="11">Strong activator of the late viral genes promoters. Acts as a suppressor of RNA-mediated gene silencing, also known as post-transcriptional gene silencing (PTGS), a mechanism of plant viral defense that limits the accumulation of viral RNAs. Also suppresses the host basal defense by interacting with and inhibiting SNF1 kinase, a key regulator of cell metabolism implicated in innate antiviral defense. Determines pathogenicity.</text>
</comment>
<dbReference type="GO" id="GO:0052170">
    <property type="term" value="P:symbiont-mediated suppression of host innate immune response"/>
    <property type="evidence" value="ECO:0007669"/>
    <property type="project" value="UniProtKB-KW"/>
</dbReference>
<evidence type="ECO:0000256" key="1">
    <source>
        <dbReference type="ARBA" id="ARBA00004192"/>
    </source>
</evidence>
<evidence type="ECO:0000256" key="12">
    <source>
        <dbReference type="SAM" id="MobiDB-lite"/>
    </source>
</evidence>
<keyword evidence="9 11" id="KW-1035">Host cytoplasm</keyword>
<comment type="similarity">
    <text evidence="2 11">Belongs to the geminiviridae transcriptional activator protein family.</text>
</comment>
<dbReference type="GO" id="GO:0042025">
    <property type="term" value="C:host cell nucleus"/>
    <property type="evidence" value="ECO:0007669"/>
    <property type="project" value="UniProtKB-SubCell"/>
</dbReference>
<dbReference type="OrthoDB" id="11041at10239"/>
<keyword evidence="8 11" id="KW-0862">Zinc</keyword>
<evidence type="ECO:0000256" key="4">
    <source>
        <dbReference type="ARBA" id="ARBA00022581"/>
    </source>
</evidence>
<dbReference type="GeneID" id="35997095"/>
<comment type="domain">
    <text evidence="11">The zinc finger and the transactivation region are involved in PTGS suppression.</text>
</comment>
<keyword evidence="10" id="KW-0899">Viral immunoevasion</keyword>
<keyword evidence="11" id="KW-0238">DNA-binding</keyword>
<reference evidence="13" key="1">
    <citation type="submission" date="2017-09" db="EMBL/GenBank/DDBJ databases">
        <title>From spatial viral metagenomics to biological and molecular characterization of plant viruses: the case study of geminiviruses.</title>
        <authorList>
            <person name="Claverie S."/>
            <person name="Bernardo P."/>
            <person name="Kraberger S."/>
            <person name="Hartnady P."/>
            <person name="Lefeuvre P."/>
            <person name="Lett J.-M."/>
            <person name="Filloux D."/>
            <person name="Harkins G.W."/>
            <person name="Varsani A."/>
            <person name="Martin D.P."/>
            <person name="Roumagnac P."/>
        </authorList>
    </citation>
    <scope>NUCLEOTIDE SEQUENCE [LARGE SCALE GENOMIC DNA]</scope>
    <source>
        <strain evidence="13">1-1</strain>
    </source>
</reference>
<feature type="region of interest" description="Disordered" evidence="12">
    <location>
        <begin position="77"/>
        <end position="111"/>
    </location>
</feature>
<name>A0A2I8B2K6_9GEMI</name>